<sequence length="38" mass="4531">MRLNPEQLAVRYYYDDLQYRKLPRIAVDALGQGYDGLR</sequence>
<name>A0A7Y9T5V2_9BACT</name>
<gene>
    <name evidence="1" type="ORF">HDF12_003108</name>
</gene>
<reference evidence="1 2" key="1">
    <citation type="submission" date="2020-07" db="EMBL/GenBank/DDBJ databases">
        <title>Genomic Encyclopedia of Type Strains, Phase IV (KMG-V): Genome sequencing to study the core and pangenomes of soil and plant-associated prokaryotes.</title>
        <authorList>
            <person name="Whitman W."/>
        </authorList>
    </citation>
    <scope>NUCLEOTIDE SEQUENCE [LARGE SCALE GENOMIC DNA]</scope>
    <source>
        <strain evidence="1 2">M8UP30</strain>
    </source>
</reference>
<dbReference type="EMBL" id="JACCCV010000002">
    <property type="protein sequence ID" value="NYF52709.1"/>
    <property type="molecule type" value="Genomic_DNA"/>
</dbReference>
<dbReference type="AlphaFoldDB" id="A0A7Y9T5V2"/>
<dbReference type="Proteomes" id="UP000534186">
    <property type="component" value="Unassembled WGS sequence"/>
</dbReference>
<comment type="caution">
    <text evidence="1">The sequence shown here is derived from an EMBL/GenBank/DDBJ whole genome shotgun (WGS) entry which is preliminary data.</text>
</comment>
<accession>A0A7Y9T5V2</accession>
<protein>
    <submittedName>
        <fullName evidence="1">Uncharacterized protein</fullName>
    </submittedName>
</protein>
<proteinExistence type="predicted"/>
<evidence type="ECO:0000313" key="1">
    <source>
        <dbReference type="EMBL" id="NYF52709.1"/>
    </source>
</evidence>
<evidence type="ECO:0000313" key="2">
    <source>
        <dbReference type="Proteomes" id="UP000534186"/>
    </source>
</evidence>
<organism evidence="1 2">
    <name type="scientific">Tunturiibacter lichenicola</name>
    <dbReference type="NCBI Taxonomy" id="2051959"/>
    <lineage>
        <taxon>Bacteria</taxon>
        <taxon>Pseudomonadati</taxon>
        <taxon>Acidobacteriota</taxon>
        <taxon>Terriglobia</taxon>
        <taxon>Terriglobales</taxon>
        <taxon>Acidobacteriaceae</taxon>
        <taxon>Tunturiibacter</taxon>
    </lineage>
</organism>